<dbReference type="Proteomes" id="UP000805649">
    <property type="component" value="Unassembled WGS sequence"/>
</dbReference>
<evidence type="ECO:0000313" key="2">
    <source>
        <dbReference type="Proteomes" id="UP000805649"/>
    </source>
</evidence>
<sequence length="541" mass="61509">MARKGSRKVRTGCITCKVRKIKCDETKPACNRCVSTGRKCDGYQHITELLSTKTSLKLPTSHTYRTFPGVSTSSVSEGRALQYFCEAVGPFLSGAVDPYFWTHIVMQFSTFEPSVRHSLVAISNLHEQMESQDPAGIPLQDHSFALQHYNAAINELKAITSQDKQPIVLIVCVLFICIEFLQSNRGAAVRHCKHGVAILQNTSREYSWTKEHLLPLFRRLVELSFFFGEKADCPDLTGLEGPIPAFFSTYHDAQMMIDDIYGRTFQLMKRCDPYRSGPQRGDPVCDGILEEKSNINHLLDLWENLFARFNSQVFYNATNKAATYERQYPPKALQGFLLTRYECCRIWLNLALNGDECGFDLYIDNFMRIAKTLKAITADGSRHARPQTLFTPSTKFSFETGFTPMLFSVVATCRHLETRLQVLQAMPLLGLPRESLWEMDTLVAVARRMVEREHAITLDFFCRPTSTPTSSWPAKGMRVLDVSMDSNTEDRYIRGRWFTGKTVGFYQRNQEGGIDVHDEFVVIRSASVKEPSLSKKKLLDV</sequence>
<reference evidence="1 2" key="1">
    <citation type="journal article" date="2020" name="Phytopathology">
        <title>Genome Sequence Resources of Colletotrichum truncatum, C. plurivorum, C. musicola, and C. sojae: Four Species Pathogenic to Soybean (Glycine max).</title>
        <authorList>
            <person name="Rogerio F."/>
            <person name="Boufleur T.R."/>
            <person name="Ciampi-Guillardi M."/>
            <person name="Sukno S.A."/>
            <person name="Thon M.R."/>
            <person name="Massola Junior N.S."/>
            <person name="Baroncelli R."/>
        </authorList>
    </citation>
    <scope>NUCLEOTIDE SEQUENCE [LARGE SCALE GENOMIC DNA]</scope>
    <source>
        <strain evidence="1 2">CMES1059</strain>
    </source>
</reference>
<evidence type="ECO:0000313" key="1">
    <source>
        <dbReference type="EMBL" id="KAL0935606.1"/>
    </source>
</evidence>
<organism evidence="1 2">
    <name type="scientific">Colletotrichum truncatum</name>
    <name type="common">Anthracnose fungus</name>
    <name type="synonym">Colletotrichum capsici</name>
    <dbReference type="NCBI Taxonomy" id="5467"/>
    <lineage>
        <taxon>Eukaryota</taxon>
        <taxon>Fungi</taxon>
        <taxon>Dikarya</taxon>
        <taxon>Ascomycota</taxon>
        <taxon>Pezizomycotina</taxon>
        <taxon>Sordariomycetes</taxon>
        <taxon>Hypocreomycetidae</taxon>
        <taxon>Glomerellales</taxon>
        <taxon>Glomerellaceae</taxon>
        <taxon>Colletotrichum</taxon>
        <taxon>Colletotrichum truncatum species complex</taxon>
    </lineage>
</organism>
<name>A0ACC3YUN6_COLTU</name>
<gene>
    <name evidence="1" type="ORF">CTRU02_210197</name>
</gene>
<protein>
    <submittedName>
        <fullName evidence="1">C6 zinc finger domain protein</fullName>
    </submittedName>
</protein>
<proteinExistence type="predicted"/>
<accession>A0ACC3YUN6</accession>
<comment type="caution">
    <text evidence="1">The sequence shown here is derived from an EMBL/GenBank/DDBJ whole genome shotgun (WGS) entry which is preliminary data.</text>
</comment>
<keyword evidence="2" id="KW-1185">Reference proteome</keyword>
<dbReference type="EMBL" id="VUJX02000006">
    <property type="protein sequence ID" value="KAL0935606.1"/>
    <property type="molecule type" value="Genomic_DNA"/>
</dbReference>